<evidence type="ECO:0000313" key="7">
    <source>
        <dbReference type="EMBL" id="RXZ70972.1"/>
    </source>
</evidence>
<keyword evidence="3" id="KW-0805">Transcription regulation</keyword>
<keyword evidence="4" id="KW-0238">DNA-binding</keyword>
<keyword evidence="7" id="KW-0808">Transferase</keyword>
<dbReference type="InterPro" id="IPR015421">
    <property type="entry name" value="PyrdxlP-dep_Trfase_major"/>
</dbReference>
<dbReference type="PANTHER" id="PTHR46577">
    <property type="entry name" value="HTH-TYPE TRANSCRIPTIONAL REGULATORY PROTEIN GABR"/>
    <property type="match status" value="1"/>
</dbReference>
<evidence type="ECO:0000259" key="6">
    <source>
        <dbReference type="PROSITE" id="PS50949"/>
    </source>
</evidence>
<name>A0A4Q2L3T0_9MICO</name>
<dbReference type="SMART" id="SM00345">
    <property type="entry name" value="HTH_GNTR"/>
    <property type="match status" value="1"/>
</dbReference>
<dbReference type="InterPro" id="IPR004839">
    <property type="entry name" value="Aminotransferase_I/II_large"/>
</dbReference>
<comment type="caution">
    <text evidence="7">The sequence shown here is derived from an EMBL/GenBank/DDBJ whole genome shotgun (WGS) entry which is preliminary data.</text>
</comment>
<keyword evidence="7" id="KW-0032">Aminotransferase</keyword>
<evidence type="ECO:0000256" key="2">
    <source>
        <dbReference type="ARBA" id="ARBA00022898"/>
    </source>
</evidence>
<feature type="domain" description="HTH gntR-type" evidence="6">
    <location>
        <begin position="17"/>
        <end position="85"/>
    </location>
</feature>
<keyword evidence="8" id="KW-1185">Reference proteome</keyword>
<dbReference type="CDD" id="cd07377">
    <property type="entry name" value="WHTH_GntR"/>
    <property type="match status" value="1"/>
</dbReference>
<evidence type="ECO:0000256" key="1">
    <source>
        <dbReference type="ARBA" id="ARBA00005384"/>
    </source>
</evidence>
<proteinExistence type="inferred from homology"/>
<dbReference type="GO" id="GO:0003677">
    <property type="term" value="F:DNA binding"/>
    <property type="evidence" value="ECO:0007669"/>
    <property type="project" value="UniProtKB-KW"/>
</dbReference>
<dbReference type="PANTHER" id="PTHR46577:SF1">
    <property type="entry name" value="HTH-TYPE TRANSCRIPTIONAL REGULATORY PROTEIN GABR"/>
    <property type="match status" value="1"/>
</dbReference>
<dbReference type="OrthoDB" id="594134at2"/>
<dbReference type="InterPro" id="IPR000524">
    <property type="entry name" value="Tscrpt_reg_HTH_GntR"/>
</dbReference>
<dbReference type="Gene3D" id="1.10.10.10">
    <property type="entry name" value="Winged helix-like DNA-binding domain superfamily/Winged helix DNA-binding domain"/>
    <property type="match status" value="1"/>
</dbReference>
<reference evidence="7 8" key="1">
    <citation type="submission" date="2019-01" db="EMBL/GenBank/DDBJ databases">
        <title>Agromyces.</title>
        <authorList>
            <person name="Li J."/>
        </authorList>
    </citation>
    <scope>NUCLEOTIDE SEQUENCE [LARGE SCALE GENOMIC DNA]</scope>
    <source>
        <strain evidence="7 8">DSM 15934</strain>
    </source>
</reference>
<dbReference type="InterPro" id="IPR036388">
    <property type="entry name" value="WH-like_DNA-bd_sf"/>
</dbReference>
<dbReference type="Pfam" id="PF00392">
    <property type="entry name" value="GntR"/>
    <property type="match status" value="1"/>
</dbReference>
<evidence type="ECO:0000313" key="8">
    <source>
        <dbReference type="Proteomes" id="UP000293865"/>
    </source>
</evidence>
<accession>A0A4Q2L3T0</accession>
<dbReference type="SUPFAM" id="SSF46785">
    <property type="entry name" value="Winged helix' DNA-binding domain"/>
    <property type="match status" value="1"/>
</dbReference>
<evidence type="ECO:0000256" key="4">
    <source>
        <dbReference type="ARBA" id="ARBA00023125"/>
    </source>
</evidence>
<dbReference type="Proteomes" id="UP000293865">
    <property type="component" value="Unassembled WGS sequence"/>
</dbReference>
<keyword evidence="5" id="KW-0804">Transcription</keyword>
<evidence type="ECO:0000256" key="5">
    <source>
        <dbReference type="ARBA" id="ARBA00023163"/>
    </source>
</evidence>
<dbReference type="GO" id="GO:0030170">
    <property type="term" value="F:pyridoxal phosphate binding"/>
    <property type="evidence" value="ECO:0007669"/>
    <property type="project" value="InterPro"/>
</dbReference>
<gene>
    <name evidence="7" type="ORF">ESP51_09055</name>
</gene>
<dbReference type="GO" id="GO:0008483">
    <property type="term" value="F:transaminase activity"/>
    <property type="evidence" value="ECO:0007669"/>
    <property type="project" value="UniProtKB-KW"/>
</dbReference>
<dbReference type="InterPro" id="IPR036390">
    <property type="entry name" value="WH_DNA-bd_sf"/>
</dbReference>
<dbReference type="SUPFAM" id="SSF53383">
    <property type="entry name" value="PLP-dependent transferases"/>
    <property type="match status" value="1"/>
</dbReference>
<sequence length="476" mass="51394">MDGSDFLQLDPQCVARGARTDWLTARIREAVLGHVLVTGSRLPPTRVLAADLRFSRGTVVEAYRRLTEEGLIEGNARAGTIVVAPALHQPAASGHARHVEERSGSAGIDAPRSRDVIDLAAGLPDLASFPRTAWLRAENEALSTATTRQLGYGKPEGTEELRRELSGWLSRSRGVTAPPDRIIVTAGVTGAVSLLAQVLRANGHTTAAVEDPSAEGSRRILRYWMPHVSPVPVDDDGIDTRSLAESGAHAVLVTPAHQYPTGVVLSPERRRELVAWTRDGENLIIEDDYDAEYRYDRRPVRAVQPLAPDAVAYTASLSKTLAPALRLGWLVPPAHLHRKLVELRWATDLGSPALPQLTLALLLANGTLERHLRVMRTRHRVRRDAAVTAIRASMPALHIGGVAAGLHIVVRLPEQFDDEHVAAEARAEGVIVQPLSRHYAGSGAPGLIINYAGHHPARLQTAISAIARVIAGRTTG</sequence>
<dbReference type="Pfam" id="PF00155">
    <property type="entry name" value="Aminotran_1_2"/>
    <property type="match status" value="1"/>
</dbReference>
<dbReference type="RefSeq" id="WP_129520580.1">
    <property type="nucleotide sequence ID" value="NZ_SDPN01000013.1"/>
</dbReference>
<dbReference type="CDD" id="cd00609">
    <property type="entry name" value="AAT_like"/>
    <property type="match status" value="1"/>
</dbReference>
<dbReference type="GO" id="GO:0003700">
    <property type="term" value="F:DNA-binding transcription factor activity"/>
    <property type="evidence" value="ECO:0007669"/>
    <property type="project" value="InterPro"/>
</dbReference>
<evidence type="ECO:0000256" key="3">
    <source>
        <dbReference type="ARBA" id="ARBA00023015"/>
    </source>
</evidence>
<dbReference type="PROSITE" id="PS50949">
    <property type="entry name" value="HTH_GNTR"/>
    <property type="match status" value="1"/>
</dbReference>
<dbReference type="EMBL" id="SDPN01000013">
    <property type="protein sequence ID" value="RXZ70972.1"/>
    <property type="molecule type" value="Genomic_DNA"/>
</dbReference>
<comment type="similarity">
    <text evidence="1">In the C-terminal section; belongs to the class-I pyridoxal-phosphate-dependent aminotransferase family.</text>
</comment>
<organism evidence="7 8">
    <name type="scientific">Agromyces albus</name>
    <dbReference type="NCBI Taxonomy" id="205332"/>
    <lineage>
        <taxon>Bacteria</taxon>
        <taxon>Bacillati</taxon>
        <taxon>Actinomycetota</taxon>
        <taxon>Actinomycetes</taxon>
        <taxon>Micrococcales</taxon>
        <taxon>Microbacteriaceae</taxon>
        <taxon>Agromyces</taxon>
    </lineage>
</organism>
<dbReference type="Gene3D" id="3.40.640.10">
    <property type="entry name" value="Type I PLP-dependent aspartate aminotransferase-like (Major domain)"/>
    <property type="match status" value="1"/>
</dbReference>
<keyword evidence="2" id="KW-0663">Pyridoxal phosphate</keyword>
<dbReference type="InterPro" id="IPR015424">
    <property type="entry name" value="PyrdxlP-dep_Trfase"/>
</dbReference>
<dbReference type="AlphaFoldDB" id="A0A4Q2L3T0"/>
<protein>
    <submittedName>
        <fullName evidence="7">PLP-dependent aminotransferase family protein</fullName>
    </submittedName>
</protein>
<dbReference type="InterPro" id="IPR051446">
    <property type="entry name" value="HTH_trans_reg/aminotransferase"/>
</dbReference>